<dbReference type="GO" id="GO:0006297">
    <property type="term" value="P:nucleotide-excision repair, DNA gap filling"/>
    <property type="evidence" value="ECO:0007669"/>
    <property type="project" value="TreeGrafter"/>
</dbReference>
<evidence type="ECO:0000313" key="20">
    <source>
        <dbReference type="Proteomes" id="UP000224006"/>
    </source>
</evidence>
<evidence type="ECO:0000256" key="9">
    <source>
        <dbReference type="ARBA" id="ARBA00022840"/>
    </source>
</evidence>
<dbReference type="VEuPathDB" id="ToxoDB:BESB_010990"/>
<dbReference type="InterPro" id="IPR001357">
    <property type="entry name" value="BRCT_dom"/>
</dbReference>
<evidence type="ECO:0000259" key="17">
    <source>
        <dbReference type="PROSITE" id="PS50160"/>
    </source>
</evidence>
<dbReference type="PANTHER" id="PTHR45997">
    <property type="entry name" value="DNA LIGASE 4"/>
    <property type="match status" value="1"/>
</dbReference>
<evidence type="ECO:0000256" key="3">
    <source>
        <dbReference type="ARBA" id="ARBA00007572"/>
    </source>
</evidence>
<dbReference type="Gene3D" id="1.10.3260.10">
    <property type="entry name" value="DNA ligase, ATP-dependent, N-terminal domain"/>
    <property type="match status" value="1"/>
</dbReference>
<name>A0A2A9MQV9_BESBE</name>
<feature type="compositionally biased region" description="Low complexity" evidence="16">
    <location>
        <begin position="1317"/>
        <end position="1340"/>
    </location>
</feature>
<feature type="region of interest" description="Disordered" evidence="16">
    <location>
        <begin position="1006"/>
        <end position="1057"/>
    </location>
</feature>
<feature type="compositionally biased region" description="Low complexity" evidence="16">
    <location>
        <begin position="897"/>
        <end position="919"/>
    </location>
</feature>
<feature type="compositionally biased region" description="Acidic residues" evidence="16">
    <location>
        <begin position="825"/>
        <end position="846"/>
    </location>
</feature>
<dbReference type="SUPFAM" id="SSF52113">
    <property type="entry name" value="BRCT domain"/>
    <property type="match status" value="1"/>
</dbReference>
<feature type="region of interest" description="Disordered" evidence="16">
    <location>
        <begin position="1446"/>
        <end position="1471"/>
    </location>
</feature>
<dbReference type="GO" id="GO:0005524">
    <property type="term" value="F:ATP binding"/>
    <property type="evidence" value="ECO:0007669"/>
    <property type="project" value="UniProtKB-KW"/>
</dbReference>
<feature type="compositionally biased region" description="Basic and acidic residues" evidence="16">
    <location>
        <begin position="786"/>
        <end position="797"/>
    </location>
</feature>
<evidence type="ECO:0000256" key="10">
    <source>
        <dbReference type="ARBA" id="ARBA00022842"/>
    </source>
</evidence>
<feature type="domain" description="ATP-dependent DNA ligase family profile" evidence="17">
    <location>
        <begin position="503"/>
        <end position="628"/>
    </location>
</feature>
<dbReference type="GO" id="GO:0006303">
    <property type="term" value="P:double-strand break repair via nonhomologous end joining"/>
    <property type="evidence" value="ECO:0007669"/>
    <property type="project" value="TreeGrafter"/>
</dbReference>
<dbReference type="InterPro" id="IPR036599">
    <property type="entry name" value="DNA_ligase_N_sf"/>
</dbReference>
<evidence type="ECO:0000256" key="8">
    <source>
        <dbReference type="ARBA" id="ARBA00022763"/>
    </source>
</evidence>
<evidence type="ECO:0000256" key="1">
    <source>
        <dbReference type="ARBA" id="ARBA00001946"/>
    </source>
</evidence>
<dbReference type="CDD" id="cd07903">
    <property type="entry name" value="Adenylation_DNA_ligase_IV"/>
    <property type="match status" value="1"/>
</dbReference>
<evidence type="ECO:0000256" key="2">
    <source>
        <dbReference type="ARBA" id="ARBA00004123"/>
    </source>
</evidence>
<dbReference type="EMBL" id="NWUJ01000001">
    <property type="protein sequence ID" value="PFH38757.1"/>
    <property type="molecule type" value="Genomic_DNA"/>
</dbReference>
<dbReference type="InterPro" id="IPR029710">
    <property type="entry name" value="LIG4"/>
</dbReference>
<keyword evidence="10" id="KW-0460">Magnesium</keyword>
<dbReference type="InterPro" id="IPR012310">
    <property type="entry name" value="DNA_ligase_ATP-dep_cent"/>
</dbReference>
<dbReference type="PANTHER" id="PTHR45997:SF1">
    <property type="entry name" value="DNA LIGASE 4"/>
    <property type="match status" value="1"/>
</dbReference>
<evidence type="ECO:0000256" key="16">
    <source>
        <dbReference type="SAM" id="MobiDB-lite"/>
    </source>
</evidence>
<comment type="similarity">
    <text evidence="3">Belongs to the ATP-dependent DNA ligase family.</text>
</comment>
<dbReference type="SUPFAM" id="SSF56091">
    <property type="entry name" value="DNA ligase/mRNA capping enzyme, catalytic domain"/>
    <property type="match status" value="1"/>
</dbReference>
<reference evidence="19 20" key="1">
    <citation type="submission" date="2017-09" db="EMBL/GenBank/DDBJ databases">
        <title>Genome sequencing of Besnoitia besnoiti strain Bb-Ger1.</title>
        <authorList>
            <person name="Schares G."/>
            <person name="Venepally P."/>
            <person name="Lorenzi H.A."/>
        </authorList>
    </citation>
    <scope>NUCLEOTIDE SEQUENCE [LARGE SCALE GENOMIC DNA]</scope>
    <source>
        <strain evidence="19 20">Bb-Ger1</strain>
    </source>
</reference>
<dbReference type="GO" id="GO:0032807">
    <property type="term" value="C:DNA ligase IV complex"/>
    <property type="evidence" value="ECO:0007669"/>
    <property type="project" value="TreeGrafter"/>
</dbReference>
<keyword evidence="12" id="KW-0234">DNA repair</keyword>
<dbReference type="InterPro" id="IPR044125">
    <property type="entry name" value="Adenylation_DNA_ligase_IV"/>
</dbReference>
<comment type="subcellular location">
    <subcellularLocation>
        <location evidence="2">Nucleus</location>
    </subcellularLocation>
</comment>
<dbReference type="STRING" id="94643.A0A2A9MQV9"/>
<organism evidence="19 20">
    <name type="scientific">Besnoitia besnoiti</name>
    <name type="common">Apicomplexan protozoan</name>
    <dbReference type="NCBI Taxonomy" id="94643"/>
    <lineage>
        <taxon>Eukaryota</taxon>
        <taxon>Sar</taxon>
        <taxon>Alveolata</taxon>
        <taxon>Apicomplexa</taxon>
        <taxon>Conoidasida</taxon>
        <taxon>Coccidia</taxon>
        <taxon>Eucoccidiorida</taxon>
        <taxon>Eimeriorina</taxon>
        <taxon>Sarcocystidae</taxon>
        <taxon>Besnoitia</taxon>
    </lineage>
</organism>
<dbReference type="Proteomes" id="UP000224006">
    <property type="component" value="Chromosome I"/>
</dbReference>
<dbReference type="OrthoDB" id="331748at2759"/>
<feature type="region of interest" description="Disordered" evidence="16">
    <location>
        <begin position="1150"/>
        <end position="1220"/>
    </location>
</feature>
<dbReference type="GO" id="GO:0046872">
    <property type="term" value="F:metal ion binding"/>
    <property type="evidence" value="ECO:0007669"/>
    <property type="project" value="UniProtKB-KW"/>
</dbReference>
<evidence type="ECO:0000256" key="11">
    <source>
        <dbReference type="ARBA" id="ARBA00023172"/>
    </source>
</evidence>
<evidence type="ECO:0000256" key="13">
    <source>
        <dbReference type="ARBA" id="ARBA00023242"/>
    </source>
</evidence>
<keyword evidence="6" id="KW-0677">Repeat</keyword>
<dbReference type="PROSITE" id="PS50172">
    <property type="entry name" value="BRCT"/>
    <property type="match status" value="1"/>
</dbReference>
<feature type="compositionally biased region" description="Low complexity" evidence="16">
    <location>
        <begin position="314"/>
        <end position="326"/>
    </location>
</feature>
<feature type="compositionally biased region" description="Basic and acidic residues" evidence="16">
    <location>
        <begin position="415"/>
        <end position="432"/>
    </location>
</feature>
<keyword evidence="4 19" id="KW-0436">Ligase</keyword>
<dbReference type="InterPro" id="IPR012340">
    <property type="entry name" value="NA-bd_OB-fold"/>
</dbReference>
<dbReference type="Gene3D" id="3.30.470.30">
    <property type="entry name" value="DNA ligase/mRNA capping enzyme"/>
    <property type="match status" value="2"/>
</dbReference>
<dbReference type="PROSITE" id="PS50160">
    <property type="entry name" value="DNA_LIGASE_A3"/>
    <property type="match status" value="1"/>
</dbReference>
<evidence type="ECO:0000256" key="4">
    <source>
        <dbReference type="ARBA" id="ARBA00022598"/>
    </source>
</evidence>
<feature type="region of interest" description="Disordered" evidence="16">
    <location>
        <begin position="1307"/>
        <end position="1340"/>
    </location>
</feature>
<dbReference type="InterPro" id="IPR012309">
    <property type="entry name" value="DNA_ligase_ATP-dep_C"/>
</dbReference>
<proteinExistence type="inferred from homology"/>
<evidence type="ECO:0000256" key="12">
    <source>
        <dbReference type="ARBA" id="ARBA00023204"/>
    </source>
</evidence>
<dbReference type="SUPFAM" id="SSF50249">
    <property type="entry name" value="Nucleic acid-binding proteins"/>
    <property type="match status" value="1"/>
</dbReference>
<evidence type="ECO:0000256" key="14">
    <source>
        <dbReference type="ARBA" id="ARBA00030676"/>
    </source>
</evidence>
<accession>A0A2A9MQV9</accession>
<dbReference type="Gene3D" id="3.40.50.10190">
    <property type="entry name" value="BRCT domain"/>
    <property type="match status" value="1"/>
</dbReference>
<keyword evidence="9" id="KW-0067">ATP-binding</keyword>
<dbReference type="Gene3D" id="2.40.50.140">
    <property type="entry name" value="Nucleic acid-binding proteins"/>
    <property type="match status" value="1"/>
</dbReference>
<keyword evidence="13" id="KW-0539">Nucleus</keyword>
<evidence type="ECO:0000256" key="7">
    <source>
        <dbReference type="ARBA" id="ARBA00022741"/>
    </source>
</evidence>
<feature type="compositionally biased region" description="Basic and acidic residues" evidence="16">
    <location>
        <begin position="242"/>
        <end position="252"/>
    </location>
</feature>
<comment type="cofactor">
    <cofactor evidence="1">
        <name>Mg(2+)</name>
        <dbReference type="ChEBI" id="CHEBI:18420"/>
    </cofactor>
</comment>
<feature type="region of interest" description="Disordered" evidence="16">
    <location>
        <begin position="291"/>
        <end position="333"/>
    </location>
</feature>
<feature type="region of interest" description="Disordered" evidence="16">
    <location>
        <begin position="233"/>
        <end position="263"/>
    </location>
</feature>
<feature type="region of interest" description="Disordered" evidence="16">
    <location>
        <begin position="894"/>
        <end position="919"/>
    </location>
</feature>
<feature type="region of interest" description="Disordered" evidence="16">
    <location>
        <begin position="782"/>
        <end position="871"/>
    </location>
</feature>
<gene>
    <name evidence="19" type="ORF">BESB_010990</name>
</gene>
<sequence>MAPLLSAPSRRSVSTCEDLLFADVCKVLERLTDPFSKPANKLHFFARYLRRFSHLPAGALYPLLRLFLPQLDRRRPPSQLKQPLLARVYAQIFALPPAAAARLRLYKDPAAAVAASVATAGTVAAKVGDFGSFVAATVKQRVGRRPGVVTVGQLNRELDLVALASSTAEKTAILQGLLPRLMVDEHKWCMRILMKEVKLGGLSGERLLTLLHPDARKIINRCSDLKSTLDVIEEENTGDQADGVKKERRVGEEEGQPERGQNLRLLFQPLRPMLAQLVRPVASDIRIELFGEDGSSPAGDRRNADQQDDDGLHASPSRGVAASRSPSPSPPVVPRLYFMERKYDGERLLAHIDKTLLGSSRPTVRLFSRRGKDYTARYGGEEAADSQPHVPPVPFASRPAPSPSSSSLAVGDTHVTLKCERRSQEEKTEIESKQFTGETGGVSPACERDSEETAKSGALRGLASLLFEALRGAQAILDGELLAWDNELGTFLPFGTNKSVAAAETARCHLSYVVFDVLYYRNHDGQEYSLLNMQLKDRKVLLERILRLAGNRIMLAPFSAATRANQVIDALNVAIENRHEGIVVKDAHSFYHLHSRRGGWYKLKPHLGSLPDTLDVIVIGGFFAQGPKRRDFASAHLIDHCSHFLLGVLEGDGGAEAKRVKSFCKVGTGFSFSTLADIRNFLRPHCQRFQEADPPEWLRGCKFNANTRMDVTWPPWRSFVMEVRGAELLPGAEFDVGATLRFPVAVRPFRRDKAWYEAMSEHALHDFFALAEERGGRLLSQAFSRSRGEEREKEKGVADGAGRPSLERGRPRGDGAGPFYQNSDEGSEAEGDTSEEERGVEDEDGEGGGATRRTRLSDASFGDRHEGGRPAFFSAHHRSQNLLHHYSFSLRPGEALPSPSASPARRSPGAPRPQSLSAASSFSPLALLAPFRSTDTSRIEPCSSALGGTKMWIVSGDEDAFPKASLEALVAHMGGRVSQTLSPSVSHIIAAGPTFRTRAIAAAASQLAEDPAGKRGSPFARKRKRPSAASLAAAQAAGSRESSSATSPLSSAASVASPGSAASPLTRTFAVPPRVPPVVHFRWLLECAENDTLVPLRPSLVIHGTPETEREFARQFDAFGDAYFEAEPPTERGRMRLLELLQHAVQVAGKSDETAVQSDARETEQAKGLSRQQREDGEEAGEAALNLPGRRGPRGRGVHDDRSAADRELRGGNRGREAEQTSFFVSGVDASDVDQELREILRREDHEPGGAAKGVTEANAFHSMRLYVEADDIAWTSPALQPVKQLLDGKERSSDKSGDCWSISTCSHAASPRRPIPHASSSDACASASSSDSGAGPHSASLSAELCERLEIQYRASLVALCSVRGARYSMYSCACVCPPSASLVASPTSATHILLAARSSAQDGHQVTRLLENQDQEGGEETEWRSEGVDGKGVERGTHMLGVGTEVEPEGERRRKQRTERAQQGAVPRPQFITEEMLAAMLSEDSLTTGGRDDET</sequence>
<feature type="region of interest" description="Disordered" evidence="16">
    <location>
        <begin position="379"/>
        <end position="451"/>
    </location>
</feature>
<dbReference type="Pfam" id="PF04679">
    <property type="entry name" value="DNA_ligase_A_C"/>
    <property type="match status" value="1"/>
</dbReference>
<dbReference type="InterPro" id="IPR036420">
    <property type="entry name" value="BRCT_dom_sf"/>
</dbReference>
<feature type="compositionally biased region" description="Basic and acidic residues" evidence="16">
    <location>
        <begin position="1197"/>
        <end position="1219"/>
    </location>
</feature>
<dbReference type="CDD" id="cd07968">
    <property type="entry name" value="OBF_DNA_ligase_IV"/>
    <property type="match status" value="1"/>
</dbReference>
<dbReference type="KEGG" id="bbes:BESB_010990"/>
<dbReference type="GO" id="GO:0003910">
    <property type="term" value="F:DNA ligase (ATP) activity"/>
    <property type="evidence" value="ECO:0007669"/>
    <property type="project" value="InterPro"/>
</dbReference>
<evidence type="ECO:0000256" key="15">
    <source>
        <dbReference type="ARBA" id="ARBA00031942"/>
    </source>
</evidence>
<dbReference type="RefSeq" id="XP_029222766.1">
    <property type="nucleotide sequence ID" value="XM_029359853.1"/>
</dbReference>
<dbReference type="GeneID" id="40306161"/>
<dbReference type="InterPro" id="IPR012308">
    <property type="entry name" value="DNA_ligase_ATP-dep_N"/>
</dbReference>
<dbReference type="Pfam" id="PF04675">
    <property type="entry name" value="DNA_ligase_A_N"/>
    <property type="match status" value="1"/>
</dbReference>
<keyword evidence="8" id="KW-0227">DNA damage</keyword>
<evidence type="ECO:0000259" key="18">
    <source>
        <dbReference type="PROSITE" id="PS50172"/>
    </source>
</evidence>
<feature type="domain" description="BRCT" evidence="18">
    <location>
        <begin position="941"/>
        <end position="1101"/>
    </location>
</feature>
<protein>
    <recommendedName>
        <fullName evidence="15">DNA ligase IV</fullName>
    </recommendedName>
    <alternativeName>
        <fullName evidence="14">Polydeoxyribonucleotide synthase [ATP] 4</fullName>
    </alternativeName>
</protein>
<dbReference type="GO" id="GO:0006310">
    <property type="term" value="P:DNA recombination"/>
    <property type="evidence" value="ECO:0007669"/>
    <property type="project" value="UniProtKB-KW"/>
</dbReference>
<evidence type="ECO:0000256" key="5">
    <source>
        <dbReference type="ARBA" id="ARBA00022723"/>
    </source>
</evidence>
<feature type="compositionally biased region" description="Low complexity" evidence="16">
    <location>
        <begin position="395"/>
        <end position="410"/>
    </location>
</feature>
<keyword evidence="11" id="KW-0233">DNA recombination</keyword>
<keyword evidence="5" id="KW-0479">Metal-binding</keyword>
<keyword evidence="20" id="KW-1185">Reference proteome</keyword>
<keyword evidence="7" id="KW-0547">Nucleotide-binding</keyword>
<evidence type="ECO:0000256" key="6">
    <source>
        <dbReference type="ARBA" id="ARBA00022737"/>
    </source>
</evidence>
<evidence type="ECO:0000313" key="19">
    <source>
        <dbReference type="EMBL" id="PFH38757.1"/>
    </source>
</evidence>
<dbReference type="Pfam" id="PF01068">
    <property type="entry name" value="DNA_ligase_A_M"/>
    <property type="match status" value="1"/>
</dbReference>
<dbReference type="GO" id="GO:0003677">
    <property type="term" value="F:DNA binding"/>
    <property type="evidence" value="ECO:0007669"/>
    <property type="project" value="InterPro"/>
</dbReference>
<comment type="caution">
    <text evidence="19">The sequence shown here is derived from an EMBL/GenBank/DDBJ whole genome shotgun (WGS) entry which is preliminary data.</text>
</comment>
<feature type="compositionally biased region" description="Low complexity" evidence="16">
    <location>
        <begin position="1027"/>
        <end position="1057"/>
    </location>
</feature>